<evidence type="ECO:0000313" key="2">
    <source>
        <dbReference type="EMBL" id="NRN68829.1"/>
    </source>
</evidence>
<evidence type="ECO:0000313" key="3">
    <source>
        <dbReference type="Proteomes" id="UP000763557"/>
    </source>
</evidence>
<dbReference type="Proteomes" id="UP000763557">
    <property type="component" value="Unassembled WGS sequence"/>
</dbReference>
<protein>
    <submittedName>
        <fullName evidence="2">Uncharacterized protein</fullName>
    </submittedName>
</protein>
<name>A0ABX2FBT9_9PSEU</name>
<accession>A0ABX2FBT9</accession>
<organism evidence="2 3">
    <name type="scientific">Kibdelosporangium persicum</name>
    <dbReference type="NCBI Taxonomy" id="2698649"/>
    <lineage>
        <taxon>Bacteria</taxon>
        <taxon>Bacillati</taxon>
        <taxon>Actinomycetota</taxon>
        <taxon>Actinomycetes</taxon>
        <taxon>Pseudonocardiales</taxon>
        <taxon>Pseudonocardiaceae</taxon>
        <taxon>Kibdelosporangium</taxon>
    </lineage>
</organism>
<comment type="caution">
    <text evidence="2">The sequence shown here is derived from an EMBL/GenBank/DDBJ whole genome shotgun (WGS) entry which is preliminary data.</text>
</comment>
<reference evidence="2 3" key="1">
    <citation type="submission" date="2020-01" db="EMBL/GenBank/DDBJ databases">
        <title>Kibdelosporangium persica a novel Actinomycetes from a hot desert in Iran.</title>
        <authorList>
            <person name="Safaei N."/>
            <person name="Zaburannyi N."/>
            <person name="Mueller R."/>
            <person name="Wink J."/>
        </authorList>
    </citation>
    <scope>NUCLEOTIDE SEQUENCE [LARGE SCALE GENOMIC DNA]</scope>
    <source>
        <strain evidence="2 3">4NS15</strain>
    </source>
</reference>
<sequence>MAETLFLVILLAALVYGLQRNHIRQPGKQLAGNTDFDVRDTTRTHPILSP</sequence>
<dbReference type="RefSeq" id="WP_173138367.1">
    <property type="nucleotide sequence ID" value="NZ_CBCSGW010000073.1"/>
</dbReference>
<proteinExistence type="predicted"/>
<evidence type="ECO:0000256" key="1">
    <source>
        <dbReference type="SAM" id="MobiDB-lite"/>
    </source>
</evidence>
<dbReference type="EMBL" id="JAAATY010000022">
    <property type="protein sequence ID" value="NRN68829.1"/>
    <property type="molecule type" value="Genomic_DNA"/>
</dbReference>
<keyword evidence="3" id="KW-1185">Reference proteome</keyword>
<gene>
    <name evidence="2" type="ORF">GC106_60840</name>
</gene>
<feature type="region of interest" description="Disordered" evidence="1">
    <location>
        <begin position="27"/>
        <end position="50"/>
    </location>
</feature>